<accession>A0A9J6H2I8</accession>
<dbReference type="VEuPathDB" id="VectorBase:HLOH_040515"/>
<gene>
    <name evidence="2" type="ORF">HPB48_008428</name>
</gene>
<dbReference type="Proteomes" id="UP000821853">
    <property type="component" value="Chromosome 9"/>
</dbReference>
<reference evidence="2 3" key="1">
    <citation type="journal article" date="2020" name="Cell">
        <title>Large-Scale Comparative Analyses of Tick Genomes Elucidate Their Genetic Diversity and Vector Capacities.</title>
        <authorList>
            <consortium name="Tick Genome and Microbiome Consortium (TIGMIC)"/>
            <person name="Jia N."/>
            <person name="Wang J."/>
            <person name="Shi W."/>
            <person name="Du L."/>
            <person name="Sun Y."/>
            <person name="Zhan W."/>
            <person name="Jiang J.F."/>
            <person name="Wang Q."/>
            <person name="Zhang B."/>
            <person name="Ji P."/>
            <person name="Bell-Sakyi L."/>
            <person name="Cui X.M."/>
            <person name="Yuan T.T."/>
            <person name="Jiang B.G."/>
            <person name="Yang W.F."/>
            <person name="Lam T.T."/>
            <person name="Chang Q.C."/>
            <person name="Ding S.J."/>
            <person name="Wang X.J."/>
            <person name="Zhu J.G."/>
            <person name="Ruan X.D."/>
            <person name="Zhao L."/>
            <person name="Wei J.T."/>
            <person name="Ye R.Z."/>
            <person name="Que T.C."/>
            <person name="Du C.H."/>
            <person name="Zhou Y.H."/>
            <person name="Cheng J.X."/>
            <person name="Dai P.F."/>
            <person name="Guo W.B."/>
            <person name="Han X.H."/>
            <person name="Huang E.J."/>
            <person name="Li L.F."/>
            <person name="Wei W."/>
            <person name="Gao Y.C."/>
            <person name="Liu J.Z."/>
            <person name="Shao H.Z."/>
            <person name="Wang X."/>
            <person name="Wang C.C."/>
            <person name="Yang T.C."/>
            <person name="Huo Q.B."/>
            <person name="Li W."/>
            <person name="Chen H.Y."/>
            <person name="Chen S.E."/>
            <person name="Zhou L.G."/>
            <person name="Ni X.B."/>
            <person name="Tian J.H."/>
            <person name="Sheng Y."/>
            <person name="Liu T."/>
            <person name="Pan Y.S."/>
            <person name="Xia L.Y."/>
            <person name="Li J."/>
            <person name="Zhao F."/>
            <person name="Cao W.C."/>
        </authorList>
    </citation>
    <scope>NUCLEOTIDE SEQUENCE [LARGE SCALE GENOMIC DNA]</scope>
    <source>
        <strain evidence="2">HaeL-2018</strain>
    </source>
</reference>
<keyword evidence="1" id="KW-0732">Signal</keyword>
<proteinExistence type="predicted"/>
<evidence type="ECO:0000256" key="1">
    <source>
        <dbReference type="SAM" id="SignalP"/>
    </source>
</evidence>
<dbReference type="OMA" id="CRTANFD"/>
<comment type="caution">
    <text evidence="2">The sequence shown here is derived from an EMBL/GenBank/DDBJ whole genome shotgun (WGS) entry which is preliminary data.</text>
</comment>
<dbReference type="EMBL" id="JABSTR010000011">
    <property type="protein sequence ID" value="KAH9380911.1"/>
    <property type="molecule type" value="Genomic_DNA"/>
</dbReference>
<feature type="chain" id="PRO_5039930547" description="Secreted protein" evidence="1">
    <location>
        <begin position="37"/>
        <end position="217"/>
    </location>
</feature>
<dbReference type="AlphaFoldDB" id="A0A9J6H2I8"/>
<dbReference type="OrthoDB" id="6369556at2759"/>
<organism evidence="2 3">
    <name type="scientific">Haemaphysalis longicornis</name>
    <name type="common">Bush tick</name>
    <dbReference type="NCBI Taxonomy" id="44386"/>
    <lineage>
        <taxon>Eukaryota</taxon>
        <taxon>Metazoa</taxon>
        <taxon>Ecdysozoa</taxon>
        <taxon>Arthropoda</taxon>
        <taxon>Chelicerata</taxon>
        <taxon>Arachnida</taxon>
        <taxon>Acari</taxon>
        <taxon>Parasitiformes</taxon>
        <taxon>Ixodida</taxon>
        <taxon>Ixodoidea</taxon>
        <taxon>Ixodidae</taxon>
        <taxon>Haemaphysalinae</taxon>
        <taxon>Haemaphysalis</taxon>
    </lineage>
</organism>
<protein>
    <recommendedName>
        <fullName evidence="4">Secreted protein</fullName>
    </recommendedName>
</protein>
<evidence type="ECO:0000313" key="2">
    <source>
        <dbReference type="EMBL" id="KAH9380911.1"/>
    </source>
</evidence>
<feature type="signal peptide" evidence="1">
    <location>
        <begin position="1"/>
        <end position="36"/>
    </location>
</feature>
<keyword evidence="3" id="KW-1185">Reference proteome</keyword>
<sequence>MTSRSQWRVRLSAPWPAVGLFLTASVLSGLAPGARGCLPGLQDYDVCFNIFLERDFPLVEAFLRNRAFGSRGRVLVEPGDLATMCEYVFRHPNYLFYDGHCIGAVSDGAGDCRTANFDLGTAWKRVFRFQATQRDCSDLVRHTRCLVRALSSSGCRPEATTAYNTTAVDFLFVFCQQDFSADRPTSLGEHLLPSAVTHVIALLVSTLAVHRHWCLRL</sequence>
<evidence type="ECO:0000313" key="3">
    <source>
        <dbReference type="Proteomes" id="UP000821853"/>
    </source>
</evidence>
<name>A0A9J6H2I8_HAELO</name>
<evidence type="ECO:0008006" key="4">
    <source>
        <dbReference type="Google" id="ProtNLM"/>
    </source>
</evidence>